<evidence type="ECO:0000313" key="1">
    <source>
        <dbReference type="EMBL" id="PNF38864.1"/>
    </source>
</evidence>
<reference evidence="1 2" key="1">
    <citation type="submission" date="2017-12" db="EMBL/GenBank/DDBJ databases">
        <title>Hemimetabolous genomes reveal molecular basis of termite eusociality.</title>
        <authorList>
            <person name="Harrison M.C."/>
            <person name="Jongepier E."/>
            <person name="Robertson H.M."/>
            <person name="Arning N."/>
            <person name="Bitard-Feildel T."/>
            <person name="Chao H."/>
            <person name="Childers C.P."/>
            <person name="Dinh H."/>
            <person name="Doddapaneni H."/>
            <person name="Dugan S."/>
            <person name="Gowin J."/>
            <person name="Greiner C."/>
            <person name="Han Y."/>
            <person name="Hu H."/>
            <person name="Hughes D.S.T."/>
            <person name="Huylmans A.-K."/>
            <person name="Kemena C."/>
            <person name="Kremer L.P.M."/>
            <person name="Lee S.L."/>
            <person name="Lopez-Ezquerra A."/>
            <person name="Mallet L."/>
            <person name="Monroy-Kuhn J.M."/>
            <person name="Moser A."/>
            <person name="Murali S.C."/>
            <person name="Muzny D.M."/>
            <person name="Otani S."/>
            <person name="Piulachs M.-D."/>
            <person name="Poelchau M."/>
            <person name="Qu J."/>
            <person name="Schaub F."/>
            <person name="Wada-Katsumata A."/>
            <person name="Worley K.C."/>
            <person name="Xie Q."/>
            <person name="Ylla G."/>
            <person name="Poulsen M."/>
            <person name="Gibbs R.A."/>
            <person name="Schal C."/>
            <person name="Richards S."/>
            <person name="Belles X."/>
            <person name="Korb J."/>
            <person name="Bornberg-Bauer E."/>
        </authorList>
    </citation>
    <scope>NUCLEOTIDE SEQUENCE [LARGE SCALE GENOMIC DNA]</scope>
    <source>
        <tissue evidence="1">Whole body</tissue>
    </source>
</reference>
<name>A0A2J7RDF7_9NEOP</name>
<organism evidence="1 2">
    <name type="scientific">Cryptotermes secundus</name>
    <dbReference type="NCBI Taxonomy" id="105785"/>
    <lineage>
        <taxon>Eukaryota</taxon>
        <taxon>Metazoa</taxon>
        <taxon>Ecdysozoa</taxon>
        <taxon>Arthropoda</taxon>
        <taxon>Hexapoda</taxon>
        <taxon>Insecta</taxon>
        <taxon>Pterygota</taxon>
        <taxon>Neoptera</taxon>
        <taxon>Polyneoptera</taxon>
        <taxon>Dictyoptera</taxon>
        <taxon>Blattodea</taxon>
        <taxon>Blattoidea</taxon>
        <taxon>Termitoidae</taxon>
        <taxon>Kalotermitidae</taxon>
        <taxon>Cryptotermitinae</taxon>
        <taxon>Cryptotermes</taxon>
    </lineage>
</organism>
<accession>A0A2J7RDF7</accession>
<keyword evidence="2" id="KW-1185">Reference proteome</keyword>
<comment type="caution">
    <text evidence="1">The sequence shown here is derived from an EMBL/GenBank/DDBJ whole genome shotgun (WGS) entry which is preliminary data.</text>
</comment>
<dbReference type="AlphaFoldDB" id="A0A2J7RDF7"/>
<dbReference type="EMBL" id="NEVH01005290">
    <property type="protein sequence ID" value="PNF38864.1"/>
    <property type="molecule type" value="Genomic_DNA"/>
</dbReference>
<dbReference type="Proteomes" id="UP000235965">
    <property type="component" value="Unassembled WGS sequence"/>
</dbReference>
<proteinExistence type="predicted"/>
<evidence type="ECO:0000313" key="2">
    <source>
        <dbReference type="Proteomes" id="UP000235965"/>
    </source>
</evidence>
<protein>
    <submittedName>
        <fullName evidence="1">Uncharacterized protein</fullName>
    </submittedName>
</protein>
<gene>
    <name evidence="1" type="ORF">B7P43_G09909</name>
</gene>
<sequence length="54" mass="6152">MCTVSPTDIFIPHNGYNEQYSKSLRALLINVAQFSLHKKGILILHLQKLLVETD</sequence>
<dbReference type="InParanoid" id="A0A2J7RDF7"/>